<proteinExistence type="predicted"/>
<dbReference type="Proteomes" id="UP001165368">
    <property type="component" value="Unassembled WGS sequence"/>
</dbReference>
<sequence>MSETVVVLTEEPLNDADTQNLRLLAADDTVFTVLIPADTRRNLLLDFLDRLSLLEVGRAFRDLLHGQPKPAEAQLAADEAQRLSVDVLAQAGLSGTVEVVDDDGVTALVDYVKNHNVDRAVVITTPHAMEDTFHRDWANRAQEKLGVPVLHLYSGTGYIGDS</sequence>
<dbReference type="SUPFAM" id="SSF52402">
    <property type="entry name" value="Adenine nucleotide alpha hydrolases-like"/>
    <property type="match status" value="1"/>
</dbReference>
<comment type="caution">
    <text evidence="1">The sequence shown here is derived from an EMBL/GenBank/DDBJ whole genome shotgun (WGS) entry which is preliminary data.</text>
</comment>
<keyword evidence="2" id="KW-1185">Reference proteome</keyword>
<dbReference type="InterPro" id="IPR014729">
    <property type="entry name" value="Rossmann-like_a/b/a_fold"/>
</dbReference>
<reference evidence="1" key="1">
    <citation type="submission" date="2022-01" db="EMBL/GenBank/DDBJ databases">
        <authorList>
            <person name="Jo J.-H."/>
            <person name="Im W.-T."/>
        </authorList>
    </citation>
    <scope>NUCLEOTIDE SEQUENCE</scope>
    <source>
        <strain evidence="1">I2-34</strain>
    </source>
</reference>
<protein>
    <submittedName>
        <fullName evidence="1">Uncharacterized protein</fullName>
    </submittedName>
</protein>
<organism evidence="1 2">
    <name type="scientific">Arthrobacter hankyongi</name>
    <dbReference type="NCBI Taxonomy" id="2904801"/>
    <lineage>
        <taxon>Bacteria</taxon>
        <taxon>Bacillati</taxon>
        <taxon>Actinomycetota</taxon>
        <taxon>Actinomycetes</taxon>
        <taxon>Micrococcales</taxon>
        <taxon>Micrococcaceae</taxon>
        <taxon>Arthrobacter</taxon>
    </lineage>
</organism>
<name>A0ABS9LCE2_9MICC</name>
<dbReference type="EMBL" id="JAKLTQ010000021">
    <property type="protein sequence ID" value="MCG2624134.1"/>
    <property type="molecule type" value="Genomic_DNA"/>
</dbReference>
<dbReference type="Gene3D" id="3.40.50.620">
    <property type="entry name" value="HUPs"/>
    <property type="match status" value="1"/>
</dbReference>
<gene>
    <name evidence="1" type="ORF">LVY72_19795</name>
</gene>
<dbReference type="RefSeq" id="WP_237825672.1">
    <property type="nucleotide sequence ID" value="NZ_JAKLTQ010000021.1"/>
</dbReference>
<evidence type="ECO:0000313" key="1">
    <source>
        <dbReference type="EMBL" id="MCG2624134.1"/>
    </source>
</evidence>
<accession>A0ABS9LCE2</accession>
<evidence type="ECO:0000313" key="2">
    <source>
        <dbReference type="Proteomes" id="UP001165368"/>
    </source>
</evidence>